<reference evidence="9 10" key="2">
    <citation type="journal article" date="2014" name="Genome Announc.">
        <title>Complete Genome Sequence of Coprothermobacter proteolyticus DSM 5265.</title>
        <authorList>
            <person name="Alexiev A."/>
            <person name="Coil D.A."/>
            <person name="Badger J.H."/>
            <person name="Enticknap J."/>
            <person name="Ward N."/>
            <person name="Robb F.T."/>
            <person name="Eisen J.A."/>
        </authorList>
    </citation>
    <scope>NUCLEOTIDE SEQUENCE [LARGE SCALE GENOMIC DNA]</scope>
    <source>
        <strain evidence="10">ATCC 35245 / DSM 5265 / OCM 4 / BT</strain>
    </source>
</reference>
<feature type="transmembrane region" description="Helical" evidence="7">
    <location>
        <begin position="77"/>
        <end position="98"/>
    </location>
</feature>
<dbReference type="PANTHER" id="PTHR32243:SF18">
    <property type="entry name" value="INNER MEMBRANE ABC TRANSPORTER PERMEASE PROTEIN YCJP"/>
    <property type="match status" value="1"/>
</dbReference>
<dbReference type="AlphaFoldDB" id="B5Y6C9"/>
<evidence type="ECO:0000313" key="10">
    <source>
        <dbReference type="Proteomes" id="UP000001732"/>
    </source>
</evidence>
<dbReference type="GO" id="GO:0005886">
    <property type="term" value="C:plasma membrane"/>
    <property type="evidence" value="ECO:0007669"/>
    <property type="project" value="UniProtKB-SubCell"/>
</dbReference>
<dbReference type="eggNOG" id="COG0395">
    <property type="taxonomic scope" value="Bacteria"/>
</dbReference>
<dbReference type="CDD" id="cd06261">
    <property type="entry name" value="TM_PBP2"/>
    <property type="match status" value="1"/>
</dbReference>
<keyword evidence="3" id="KW-1003">Cell membrane</keyword>
<proteinExistence type="inferred from homology"/>
<sequence>MLLISFTKYPNFLASKDVPFILTLSNYQQILAEADLHILDYFKNSVIIALVVTVLTVVVASFAAYAVSRIQFRGKSIIIMVILAVSMFPQISIVGYLFKIMTSLGWINTYQALIFPYTAWTMPMSLWILISYFTQLPKDLDEAAMIDGASRIQTLTRIIIPLAAPSIFSTALLVFISSFNEFMFALMLTTDYHARTIPVGIAMFQGLHGEIPWGQVMATSAIAAVPLVILTLIFQRYIVQGLTAGALKD</sequence>
<dbReference type="OrthoDB" id="9815445at2"/>
<dbReference type="SUPFAM" id="SSF161098">
    <property type="entry name" value="MetI-like"/>
    <property type="match status" value="1"/>
</dbReference>
<feature type="domain" description="ABC transmembrane type-1" evidence="8">
    <location>
        <begin position="42"/>
        <end position="234"/>
    </location>
</feature>
<dbReference type="PROSITE" id="PS50928">
    <property type="entry name" value="ABC_TM1"/>
    <property type="match status" value="1"/>
</dbReference>
<evidence type="ECO:0000256" key="2">
    <source>
        <dbReference type="ARBA" id="ARBA00022448"/>
    </source>
</evidence>
<dbReference type="InterPro" id="IPR050901">
    <property type="entry name" value="BP-dep_ABC_trans_perm"/>
</dbReference>
<dbReference type="GO" id="GO:0055085">
    <property type="term" value="P:transmembrane transport"/>
    <property type="evidence" value="ECO:0007669"/>
    <property type="project" value="InterPro"/>
</dbReference>
<evidence type="ECO:0000256" key="7">
    <source>
        <dbReference type="RuleBase" id="RU363032"/>
    </source>
</evidence>
<keyword evidence="2 7" id="KW-0813">Transport</keyword>
<dbReference type="PANTHER" id="PTHR32243">
    <property type="entry name" value="MALTOSE TRANSPORT SYSTEM PERMEASE-RELATED"/>
    <property type="match status" value="1"/>
</dbReference>
<comment type="subcellular location">
    <subcellularLocation>
        <location evidence="1 7">Cell membrane</location>
        <topology evidence="1 7">Multi-pass membrane protein</topology>
    </subcellularLocation>
</comment>
<evidence type="ECO:0000256" key="1">
    <source>
        <dbReference type="ARBA" id="ARBA00004651"/>
    </source>
</evidence>
<accession>B5Y6C9</accession>
<protein>
    <submittedName>
        <fullName evidence="9">Trehalose/maltose transport inner membrane protein</fullName>
    </submittedName>
</protein>
<feature type="transmembrane region" description="Helical" evidence="7">
    <location>
        <begin position="110"/>
        <end position="134"/>
    </location>
</feature>
<dbReference type="Proteomes" id="UP000001732">
    <property type="component" value="Chromosome"/>
</dbReference>
<dbReference type="Pfam" id="PF00528">
    <property type="entry name" value="BPD_transp_1"/>
    <property type="match status" value="1"/>
</dbReference>
<evidence type="ECO:0000256" key="6">
    <source>
        <dbReference type="ARBA" id="ARBA00023136"/>
    </source>
</evidence>
<keyword evidence="5 7" id="KW-1133">Transmembrane helix</keyword>
<dbReference type="RefSeq" id="WP_012543524.1">
    <property type="nucleotide sequence ID" value="NC_011295.1"/>
</dbReference>
<keyword evidence="10" id="KW-1185">Reference proteome</keyword>
<feature type="transmembrane region" description="Helical" evidence="7">
    <location>
        <begin position="46"/>
        <end position="65"/>
    </location>
</feature>
<name>B5Y6C9_COPPD</name>
<feature type="transmembrane region" description="Helical" evidence="7">
    <location>
        <begin position="213"/>
        <end position="234"/>
    </location>
</feature>
<dbReference type="HOGENOM" id="CLU_016047_1_2_9"/>
<dbReference type="InterPro" id="IPR000515">
    <property type="entry name" value="MetI-like"/>
</dbReference>
<reference evidence="10" key="1">
    <citation type="submission" date="2008-08" db="EMBL/GenBank/DDBJ databases">
        <title>The complete genome sequence of Coprothermobacter proteolyticus strain ATCC 5245 / DSM 5265 / BT.</title>
        <authorList>
            <person name="Dodson R.J."/>
            <person name="Durkin A.S."/>
            <person name="Wu M."/>
            <person name="Eisen J."/>
            <person name="Sutton G."/>
        </authorList>
    </citation>
    <scope>NUCLEOTIDE SEQUENCE [LARGE SCALE GENOMIC DNA]</scope>
    <source>
        <strain evidence="10">ATCC 35245 / DSM 5265 / OCM 4 / BT</strain>
    </source>
</reference>
<comment type="similarity">
    <text evidence="7">Belongs to the binding-protein-dependent transport system permease family.</text>
</comment>
<keyword evidence="4 7" id="KW-0812">Transmembrane</keyword>
<dbReference type="STRING" id="309798.COPRO5265_1551"/>
<evidence type="ECO:0000256" key="5">
    <source>
        <dbReference type="ARBA" id="ARBA00022989"/>
    </source>
</evidence>
<feature type="transmembrane region" description="Helical" evidence="7">
    <location>
        <begin position="155"/>
        <end position="179"/>
    </location>
</feature>
<evidence type="ECO:0000313" key="9">
    <source>
        <dbReference type="EMBL" id="ACI16872.1"/>
    </source>
</evidence>
<dbReference type="InterPro" id="IPR035906">
    <property type="entry name" value="MetI-like_sf"/>
</dbReference>
<dbReference type="Gene3D" id="1.10.3720.10">
    <property type="entry name" value="MetI-like"/>
    <property type="match status" value="1"/>
</dbReference>
<dbReference type="EMBL" id="CP001145">
    <property type="protein sequence ID" value="ACI16872.1"/>
    <property type="molecule type" value="Genomic_DNA"/>
</dbReference>
<evidence type="ECO:0000256" key="4">
    <source>
        <dbReference type="ARBA" id="ARBA00022692"/>
    </source>
</evidence>
<evidence type="ECO:0000259" key="8">
    <source>
        <dbReference type="PROSITE" id="PS50928"/>
    </source>
</evidence>
<evidence type="ECO:0000256" key="3">
    <source>
        <dbReference type="ARBA" id="ARBA00022475"/>
    </source>
</evidence>
<keyword evidence="6 7" id="KW-0472">Membrane</keyword>
<gene>
    <name evidence="9" type="ordered locus">COPRO5265_1551</name>
</gene>
<organism evidence="9 10">
    <name type="scientific">Coprothermobacter proteolyticus (strain ATCC 35245 / DSM 5265 / OCM 4 / BT)</name>
    <dbReference type="NCBI Taxonomy" id="309798"/>
    <lineage>
        <taxon>Bacteria</taxon>
        <taxon>Pseudomonadati</taxon>
        <taxon>Coprothermobacterota</taxon>
        <taxon>Coprothermobacteria</taxon>
        <taxon>Coprothermobacterales</taxon>
        <taxon>Coprothermobacteraceae</taxon>
        <taxon>Coprothermobacter</taxon>
    </lineage>
</organism>
<dbReference type="KEGG" id="cpo:COPRO5265_1551"/>